<name>A0ABR7L0G3_9PSEU</name>
<keyword evidence="1" id="KW-1133">Transmembrane helix</keyword>
<dbReference type="EMBL" id="JABVED010000001">
    <property type="protein sequence ID" value="MBC6445881.1"/>
    <property type="molecule type" value="Genomic_DNA"/>
</dbReference>
<dbReference type="Proteomes" id="UP000734823">
    <property type="component" value="Unassembled WGS sequence"/>
</dbReference>
<evidence type="ECO:0008006" key="4">
    <source>
        <dbReference type="Google" id="ProtNLM"/>
    </source>
</evidence>
<feature type="transmembrane region" description="Helical" evidence="1">
    <location>
        <begin position="140"/>
        <end position="166"/>
    </location>
</feature>
<keyword evidence="1" id="KW-0812">Transmembrane</keyword>
<sequence length="194" mass="21199">MPSTMDLGRLARRLWPGRCALARPSDWIEAGCLLILVLLLMVTVPVAGAVGSETYTTTSELARQQRDDRMPTTATLLEPAPGVDPGVLGELVRASWVRPDGQVAVGKVNVRQEAAAGDRVDIWVDRSGEVTLAPITEGGVVVAAVATGLIALCLGVVGLLLAYQLVRWALDRHRLRRWADEWTRVRVQWTTRQE</sequence>
<reference evidence="2 3" key="1">
    <citation type="submission" date="2020-06" db="EMBL/GenBank/DDBJ databases">
        <title>Actinokineospora xiongansis sp. nov., isolated from soil of Baiyangdian.</title>
        <authorList>
            <person name="Zhang X."/>
        </authorList>
    </citation>
    <scope>NUCLEOTIDE SEQUENCE [LARGE SCALE GENOMIC DNA]</scope>
    <source>
        <strain evidence="2 3">HBU206404</strain>
    </source>
</reference>
<dbReference type="InterPro" id="IPR039708">
    <property type="entry name" value="MT1774/Rv1733c-like"/>
</dbReference>
<accession>A0ABR7L0G3</accession>
<evidence type="ECO:0000256" key="1">
    <source>
        <dbReference type="SAM" id="Phobius"/>
    </source>
</evidence>
<evidence type="ECO:0000313" key="3">
    <source>
        <dbReference type="Proteomes" id="UP000734823"/>
    </source>
</evidence>
<dbReference type="PANTHER" id="PTHR42305">
    <property type="entry name" value="MEMBRANE PROTEIN RV1733C-RELATED"/>
    <property type="match status" value="1"/>
</dbReference>
<protein>
    <recommendedName>
        <fullName evidence="4">Transmembrane protein</fullName>
    </recommendedName>
</protein>
<gene>
    <name evidence="2" type="ORF">GPZ80_01685</name>
</gene>
<feature type="transmembrane region" description="Helical" evidence="1">
    <location>
        <begin position="27"/>
        <end position="50"/>
    </location>
</feature>
<evidence type="ECO:0000313" key="2">
    <source>
        <dbReference type="EMBL" id="MBC6445881.1"/>
    </source>
</evidence>
<comment type="caution">
    <text evidence="2">The sequence shown here is derived from an EMBL/GenBank/DDBJ whole genome shotgun (WGS) entry which is preliminary data.</text>
</comment>
<keyword evidence="3" id="KW-1185">Reference proteome</keyword>
<proteinExistence type="predicted"/>
<keyword evidence="1" id="KW-0472">Membrane</keyword>
<dbReference type="PANTHER" id="PTHR42305:SF1">
    <property type="entry name" value="MEMBRANE PROTEIN RV1733C-RELATED"/>
    <property type="match status" value="1"/>
</dbReference>
<organism evidence="2 3">
    <name type="scientific">Actinokineospora xionganensis</name>
    <dbReference type="NCBI Taxonomy" id="2684470"/>
    <lineage>
        <taxon>Bacteria</taxon>
        <taxon>Bacillati</taxon>
        <taxon>Actinomycetota</taxon>
        <taxon>Actinomycetes</taxon>
        <taxon>Pseudonocardiales</taxon>
        <taxon>Pseudonocardiaceae</taxon>
        <taxon>Actinokineospora</taxon>
    </lineage>
</organism>
<dbReference type="RefSeq" id="WP_187217944.1">
    <property type="nucleotide sequence ID" value="NZ_JABVED010000001.1"/>
</dbReference>